<evidence type="ECO:0000256" key="1">
    <source>
        <dbReference type="RuleBase" id="RU003860"/>
    </source>
</evidence>
<dbReference type="Proteomes" id="UP000033187">
    <property type="component" value="Chromosome 1"/>
</dbReference>
<dbReference type="PIRSF" id="PIRSF003113">
    <property type="entry name" value="BolA"/>
    <property type="match status" value="1"/>
</dbReference>
<keyword evidence="3" id="KW-1185">Reference proteome</keyword>
<organism evidence="2 3">
    <name type="scientific">Candidatus Filomicrobium marinum</name>
    <dbReference type="NCBI Taxonomy" id="1608628"/>
    <lineage>
        <taxon>Bacteria</taxon>
        <taxon>Pseudomonadati</taxon>
        <taxon>Pseudomonadota</taxon>
        <taxon>Alphaproteobacteria</taxon>
        <taxon>Hyphomicrobiales</taxon>
        <taxon>Hyphomicrobiaceae</taxon>
        <taxon>Filomicrobium</taxon>
    </lineage>
</organism>
<reference evidence="3" key="1">
    <citation type="submission" date="2015-02" db="EMBL/GenBank/DDBJ databases">
        <authorList>
            <person name="Chooi Y.-H."/>
        </authorList>
    </citation>
    <scope>NUCLEOTIDE SEQUENCE [LARGE SCALE GENOMIC DNA]</scope>
    <source>
        <strain evidence="3">strain Y</strain>
    </source>
</reference>
<dbReference type="GO" id="GO:0016226">
    <property type="term" value="P:iron-sulfur cluster assembly"/>
    <property type="evidence" value="ECO:0007669"/>
    <property type="project" value="TreeGrafter"/>
</dbReference>
<sequence>MSIESQMREKLLIALEPTRLDIINESELHAGHRSSPGTGNSHFRLLIVSPVFAGKSRVDRHRLVNTILADELAGSVHALAMKTYAPGEQLT</sequence>
<evidence type="ECO:0000313" key="3">
    <source>
        <dbReference type="Proteomes" id="UP000033187"/>
    </source>
</evidence>
<protein>
    <recommendedName>
        <fullName evidence="4">BolA family transcriptional regulator</fullName>
    </recommendedName>
</protein>
<dbReference type="AlphaFoldDB" id="A0A0D6JBG4"/>
<proteinExistence type="inferred from homology"/>
<dbReference type="SUPFAM" id="SSF82657">
    <property type="entry name" value="BolA-like"/>
    <property type="match status" value="1"/>
</dbReference>
<accession>A0A0D6JBG4</accession>
<dbReference type="InterPro" id="IPR002634">
    <property type="entry name" value="BolA"/>
</dbReference>
<dbReference type="KEGG" id="fiy:BN1229_v1_0772"/>
<dbReference type="Pfam" id="PF01722">
    <property type="entry name" value="BolA"/>
    <property type="match status" value="1"/>
</dbReference>
<evidence type="ECO:0000313" key="2">
    <source>
        <dbReference type="EMBL" id="CPR16353.1"/>
    </source>
</evidence>
<name>A0A0D6JBG4_9HYPH</name>
<dbReference type="EMBL" id="LN829119">
    <property type="protein sequence ID" value="CPR16353.1"/>
    <property type="molecule type" value="Genomic_DNA"/>
</dbReference>
<dbReference type="PANTHER" id="PTHR46230">
    <property type="match status" value="1"/>
</dbReference>
<dbReference type="RefSeq" id="WP_046476718.1">
    <property type="nucleotide sequence ID" value="NZ_LN829118.1"/>
</dbReference>
<evidence type="ECO:0008006" key="4">
    <source>
        <dbReference type="Google" id="ProtNLM"/>
    </source>
</evidence>
<gene>
    <name evidence="2" type="ORF">YBN1229_v1_0772</name>
</gene>
<dbReference type="KEGG" id="fil:BN1229_v1_0767"/>
<dbReference type="InterPro" id="IPR036065">
    <property type="entry name" value="BolA-like_sf"/>
</dbReference>
<dbReference type="Gene3D" id="3.30.300.90">
    <property type="entry name" value="BolA-like"/>
    <property type="match status" value="1"/>
</dbReference>
<dbReference type="OrthoDB" id="9811118at2"/>
<dbReference type="PANTHER" id="PTHR46230:SF7">
    <property type="entry name" value="BOLA-LIKE PROTEIN 1"/>
    <property type="match status" value="1"/>
</dbReference>
<comment type="similarity">
    <text evidence="1">Belongs to the BolA/IbaG family.</text>
</comment>